<feature type="transmembrane region" description="Helical" evidence="1">
    <location>
        <begin position="152"/>
        <end position="172"/>
    </location>
</feature>
<name>A0A918DEU2_9RHOB</name>
<keyword evidence="1" id="KW-1133">Transmembrane helix</keyword>
<feature type="transmembrane region" description="Helical" evidence="1">
    <location>
        <begin position="20"/>
        <end position="42"/>
    </location>
</feature>
<evidence type="ECO:0000313" key="3">
    <source>
        <dbReference type="EMBL" id="GGO37636.1"/>
    </source>
</evidence>
<sequence length="287" mass="31294">MRTTDPKPNILLRILHFPLVRVPILGGILFLGMGISNGFIFAYADQPLVSLVIVLGLCALALAVYWGFVRFVERRPVTELAKRGRRQFGMGLWLGFLLYAASIAILMWLGAYRIGGVNSWLYLLPMLPMAISSGVFEELIHRGVLFRVTEEYLGSWIALAASSLVFGLRHLGNEDGTLQGALFLSVEAGVLLAAAFMLTRRLWLGMGFHMSWNYTQGGIFSGAVSGNEMPPGLIAPVISGPELLTGGKFGVEASIIAFALCTVTGLILLVMAIRSGRIILPLWRRSV</sequence>
<evidence type="ECO:0000313" key="4">
    <source>
        <dbReference type="Proteomes" id="UP000598196"/>
    </source>
</evidence>
<feature type="transmembrane region" description="Helical" evidence="1">
    <location>
        <begin position="253"/>
        <end position="273"/>
    </location>
</feature>
<keyword evidence="3" id="KW-0378">Hydrolase</keyword>
<dbReference type="Pfam" id="PF02517">
    <property type="entry name" value="Rce1-like"/>
    <property type="match status" value="1"/>
</dbReference>
<keyword evidence="1" id="KW-0472">Membrane</keyword>
<keyword evidence="4" id="KW-1185">Reference proteome</keyword>
<feature type="transmembrane region" description="Helical" evidence="1">
    <location>
        <begin position="178"/>
        <end position="198"/>
    </location>
</feature>
<feature type="transmembrane region" description="Helical" evidence="1">
    <location>
        <begin position="48"/>
        <end position="69"/>
    </location>
</feature>
<proteinExistence type="predicted"/>
<keyword evidence="3" id="KW-0645">Protease</keyword>
<evidence type="ECO:0000256" key="1">
    <source>
        <dbReference type="SAM" id="Phobius"/>
    </source>
</evidence>
<dbReference type="EMBL" id="BMLP01000009">
    <property type="protein sequence ID" value="GGO37636.1"/>
    <property type="molecule type" value="Genomic_DNA"/>
</dbReference>
<evidence type="ECO:0000259" key="2">
    <source>
        <dbReference type="Pfam" id="PF02517"/>
    </source>
</evidence>
<dbReference type="RefSeq" id="WP_146287942.1">
    <property type="nucleotide sequence ID" value="NZ_BMLP01000009.1"/>
</dbReference>
<reference evidence="3 4" key="1">
    <citation type="journal article" date="2014" name="Int. J. Syst. Evol. Microbiol.">
        <title>Complete genome sequence of Corynebacterium casei LMG S-19264T (=DSM 44701T), isolated from a smear-ripened cheese.</title>
        <authorList>
            <consortium name="US DOE Joint Genome Institute (JGI-PGF)"/>
            <person name="Walter F."/>
            <person name="Albersmeier A."/>
            <person name="Kalinowski J."/>
            <person name="Ruckert C."/>
        </authorList>
    </citation>
    <scope>NUCLEOTIDE SEQUENCE [LARGE SCALE GENOMIC DNA]</scope>
    <source>
        <strain evidence="3 4">CGMCC 1.7029</strain>
    </source>
</reference>
<dbReference type="Proteomes" id="UP000598196">
    <property type="component" value="Unassembled WGS sequence"/>
</dbReference>
<dbReference type="PANTHER" id="PTHR39430:SF1">
    <property type="entry name" value="PROTEASE"/>
    <property type="match status" value="1"/>
</dbReference>
<dbReference type="GO" id="GO:0006508">
    <property type="term" value="P:proteolysis"/>
    <property type="evidence" value="ECO:0007669"/>
    <property type="project" value="UniProtKB-KW"/>
</dbReference>
<feature type="transmembrane region" description="Helical" evidence="1">
    <location>
        <begin position="120"/>
        <end position="140"/>
    </location>
</feature>
<accession>A0A918DEU2</accession>
<dbReference type="PANTHER" id="PTHR39430">
    <property type="entry name" value="MEMBRANE-ASSOCIATED PROTEASE-RELATED"/>
    <property type="match status" value="1"/>
</dbReference>
<feature type="transmembrane region" description="Helical" evidence="1">
    <location>
        <begin position="90"/>
        <end position="114"/>
    </location>
</feature>
<dbReference type="GO" id="GO:0080120">
    <property type="term" value="P:CAAX-box protein maturation"/>
    <property type="evidence" value="ECO:0007669"/>
    <property type="project" value="UniProtKB-ARBA"/>
</dbReference>
<dbReference type="InterPro" id="IPR003675">
    <property type="entry name" value="Rce1/LyrA-like_dom"/>
</dbReference>
<gene>
    <name evidence="3" type="ORF">GCM10010991_33630</name>
</gene>
<dbReference type="AlphaFoldDB" id="A0A918DEU2"/>
<comment type="caution">
    <text evidence="3">The sequence shown here is derived from an EMBL/GenBank/DDBJ whole genome shotgun (WGS) entry which is preliminary data.</text>
</comment>
<feature type="domain" description="CAAX prenyl protease 2/Lysostaphin resistance protein A-like" evidence="2">
    <location>
        <begin position="121"/>
        <end position="214"/>
    </location>
</feature>
<keyword evidence="1" id="KW-0812">Transmembrane</keyword>
<protein>
    <submittedName>
        <fullName evidence="3">CAAX amino protease</fullName>
    </submittedName>
</protein>
<organism evidence="3 4">
    <name type="scientific">Gemmobacter aquaticus</name>
    <dbReference type="NCBI Taxonomy" id="490185"/>
    <lineage>
        <taxon>Bacteria</taxon>
        <taxon>Pseudomonadati</taxon>
        <taxon>Pseudomonadota</taxon>
        <taxon>Alphaproteobacteria</taxon>
        <taxon>Rhodobacterales</taxon>
        <taxon>Paracoccaceae</taxon>
        <taxon>Gemmobacter</taxon>
    </lineage>
</organism>
<dbReference type="GO" id="GO:0004175">
    <property type="term" value="F:endopeptidase activity"/>
    <property type="evidence" value="ECO:0007669"/>
    <property type="project" value="UniProtKB-ARBA"/>
</dbReference>